<dbReference type="GO" id="GO:0005829">
    <property type="term" value="C:cytosol"/>
    <property type="evidence" value="ECO:0007669"/>
    <property type="project" value="TreeGrafter"/>
</dbReference>
<dbReference type="Pfam" id="PF24038">
    <property type="entry name" value="DUF7347"/>
    <property type="match status" value="1"/>
</dbReference>
<evidence type="ECO:0000256" key="2">
    <source>
        <dbReference type="ARBA" id="ARBA00023012"/>
    </source>
</evidence>
<protein>
    <submittedName>
        <fullName evidence="9">Response regulator</fullName>
    </submittedName>
</protein>
<proteinExistence type="predicted"/>
<evidence type="ECO:0000313" key="10">
    <source>
        <dbReference type="Proteomes" id="UP000273778"/>
    </source>
</evidence>
<dbReference type="GO" id="GO:0000156">
    <property type="term" value="F:phosphorelay response regulator activity"/>
    <property type="evidence" value="ECO:0007669"/>
    <property type="project" value="TreeGrafter"/>
</dbReference>
<reference evidence="8 10" key="1">
    <citation type="submission" date="2018-11" db="EMBL/GenBank/DDBJ databases">
        <title>Shewanella sp. M2.</title>
        <authorList>
            <person name="Hwang Y.J."/>
            <person name="Hwang C.Y."/>
        </authorList>
    </citation>
    <scope>NUCLEOTIDE SEQUENCE [LARGE SCALE GENOMIC DNA]</scope>
    <source>
        <strain evidence="8 10">M2</strain>
    </source>
</reference>
<keyword evidence="4" id="KW-0238">DNA-binding</keyword>
<dbReference type="Proteomes" id="UP000273778">
    <property type="component" value="Chromosome"/>
</dbReference>
<accession>A0A3N4E528</accession>
<dbReference type="CDD" id="cd00156">
    <property type="entry name" value="REC"/>
    <property type="match status" value="1"/>
</dbReference>
<evidence type="ECO:0000256" key="4">
    <source>
        <dbReference type="ARBA" id="ARBA00023125"/>
    </source>
</evidence>
<dbReference type="EMBL" id="CP034073">
    <property type="protein sequence ID" value="AZG34872.1"/>
    <property type="molecule type" value="Genomic_DNA"/>
</dbReference>
<dbReference type="SMART" id="SM00448">
    <property type="entry name" value="REC"/>
    <property type="match status" value="1"/>
</dbReference>
<dbReference type="InterPro" id="IPR036390">
    <property type="entry name" value="WH_DNA-bd_sf"/>
</dbReference>
<dbReference type="PANTHER" id="PTHR48111:SF1">
    <property type="entry name" value="TWO-COMPONENT RESPONSE REGULATOR ORR33"/>
    <property type="match status" value="1"/>
</dbReference>
<dbReference type="SUPFAM" id="SSF52172">
    <property type="entry name" value="CheY-like"/>
    <property type="match status" value="1"/>
</dbReference>
<dbReference type="Gene3D" id="3.40.50.2300">
    <property type="match status" value="1"/>
</dbReference>
<evidence type="ECO:0000256" key="6">
    <source>
        <dbReference type="PROSITE-ProRule" id="PRU00169"/>
    </source>
</evidence>
<dbReference type="AlphaFoldDB" id="A0A3N4E528"/>
<evidence type="ECO:0000313" key="9">
    <source>
        <dbReference type="EMBL" id="RPA33335.1"/>
    </source>
</evidence>
<evidence type="ECO:0000313" key="8">
    <source>
        <dbReference type="EMBL" id="AZG34872.1"/>
    </source>
</evidence>
<reference evidence="11" key="2">
    <citation type="submission" date="2018-11" db="EMBL/GenBank/DDBJ databases">
        <title>Shewanella sp. R106.</title>
        <authorList>
            <person name="Hwang Y.J."/>
            <person name="Hwang C.Y."/>
        </authorList>
    </citation>
    <scope>NUCLEOTIDE SEQUENCE [LARGE SCALE GENOMIC DNA]</scope>
    <source>
        <strain evidence="11">R106</strain>
    </source>
</reference>
<name>A0A3N4E528_9GAMM</name>
<evidence type="ECO:0000256" key="3">
    <source>
        <dbReference type="ARBA" id="ARBA00023015"/>
    </source>
</evidence>
<reference evidence="9" key="3">
    <citation type="submission" date="2018-11" db="EMBL/GenBank/DDBJ databases">
        <authorList>
            <person name="Hwang Y.J."/>
            <person name="Hwang C.Y."/>
        </authorList>
    </citation>
    <scope>NUCLEOTIDE SEQUENCE</scope>
    <source>
        <strain evidence="9">R106</strain>
    </source>
</reference>
<evidence type="ECO:0000256" key="1">
    <source>
        <dbReference type="ARBA" id="ARBA00022553"/>
    </source>
</evidence>
<dbReference type="GO" id="GO:0006355">
    <property type="term" value="P:regulation of DNA-templated transcription"/>
    <property type="evidence" value="ECO:0007669"/>
    <property type="project" value="TreeGrafter"/>
</dbReference>
<organism evidence="9 11">
    <name type="scientific">Shewanella psychromarinicola</name>
    <dbReference type="NCBI Taxonomy" id="2487742"/>
    <lineage>
        <taxon>Bacteria</taxon>
        <taxon>Pseudomonadati</taxon>
        <taxon>Pseudomonadota</taxon>
        <taxon>Gammaproteobacteria</taxon>
        <taxon>Alteromonadales</taxon>
        <taxon>Shewanellaceae</taxon>
        <taxon>Shewanella</taxon>
    </lineage>
</organism>
<keyword evidence="1 6" id="KW-0597">Phosphoprotein</keyword>
<dbReference type="OrthoDB" id="5825004at2"/>
<evidence type="ECO:0000313" key="11">
    <source>
        <dbReference type="Proteomes" id="UP000278855"/>
    </source>
</evidence>
<keyword evidence="10" id="KW-1185">Reference proteome</keyword>
<gene>
    <name evidence="9" type="ORF">EGC77_08335</name>
    <name evidence="8" type="ORF">EGC80_08020</name>
</gene>
<keyword evidence="3" id="KW-0805">Transcription regulation</keyword>
<dbReference type="Proteomes" id="UP000278855">
    <property type="component" value="Unassembled WGS sequence"/>
</dbReference>
<dbReference type="InterPro" id="IPR001789">
    <property type="entry name" value="Sig_transdc_resp-reg_receiver"/>
</dbReference>
<dbReference type="SUPFAM" id="SSF46785">
    <property type="entry name" value="Winged helix' DNA-binding domain"/>
    <property type="match status" value="1"/>
</dbReference>
<dbReference type="KEGG" id="spsr:EGC80_08020"/>
<dbReference type="InterPro" id="IPR036388">
    <property type="entry name" value="WH-like_DNA-bd_sf"/>
</dbReference>
<feature type="modified residue" description="4-aspartylphosphate" evidence="6">
    <location>
        <position position="52"/>
    </location>
</feature>
<dbReference type="InterPro" id="IPR011006">
    <property type="entry name" value="CheY-like_superfamily"/>
</dbReference>
<keyword evidence="2" id="KW-0902">Two-component regulatory system</keyword>
<dbReference type="Pfam" id="PF00072">
    <property type="entry name" value="Response_reg"/>
    <property type="match status" value="1"/>
</dbReference>
<dbReference type="EMBL" id="RKKB01000002">
    <property type="protein sequence ID" value="RPA33335.1"/>
    <property type="molecule type" value="Genomic_DNA"/>
</dbReference>
<dbReference type="GO" id="GO:0032993">
    <property type="term" value="C:protein-DNA complex"/>
    <property type="evidence" value="ECO:0007669"/>
    <property type="project" value="TreeGrafter"/>
</dbReference>
<evidence type="ECO:0000259" key="7">
    <source>
        <dbReference type="PROSITE" id="PS50110"/>
    </source>
</evidence>
<dbReference type="InterPro" id="IPR039420">
    <property type="entry name" value="WalR-like"/>
</dbReference>
<dbReference type="RefSeq" id="WP_124012474.1">
    <property type="nucleotide sequence ID" value="NZ_CP034073.1"/>
</dbReference>
<dbReference type="InterPro" id="IPR055771">
    <property type="entry name" value="DUF7347"/>
</dbReference>
<keyword evidence="5" id="KW-0804">Transcription</keyword>
<dbReference type="PANTHER" id="PTHR48111">
    <property type="entry name" value="REGULATOR OF RPOS"/>
    <property type="match status" value="1"/>
</dbReference>
<sequence length="211" mass="23454">MVNVLIAEDDHELRRNMVDILQLEGYQVTGVDSGEAAITACEQQNYDIALLDLVMSGMTGVEAISNLRQLNPYMAVVIVTAYATVDTAVDAMKKGADNVITKPFNSSVLIVTIKRSIQEKLLLKTTNDIDPDCVYSALANALRRETLKQLGTHKQLKFMDLCRLVGVADHTKFNFHLRQLKKAGLVMQNESKIYILTSTGQFVLQNHNLSL</sequence>
<dbReference type="PROSITE" id="PS50110">
    <property type="entry name" value="RESPONSE_REGULATORY"/>
    <property type="match status" value="1"/>
</dbReference>
<feature type="domain" description="Response regulatory" evidence="7">
    <location>
        <begin position="3"/>
        <end position="117"/>
    </location>
</feature>
<evidence type="ECO:0000256" key="5">
    <source>
        <dbReference type="ARBA" id="ARBA00023163"/>
    </source>
</evidence>
<dbReference type="GO" id="GO:0000976">
    <property type="term" value="F:transcription cis-regulatory region binding"/>
    <property type="evidence" value="ECO:0007669"/>
    <property type="project" value="TreeGrafter"/>
</dbReference>
<dbReference type="Gene3D" id="1.10.10.10">
    <property type="entry name" value="Winged helix-like DNA-binding domain superfamily/Winged helix DNA-binding domain"/>
    <property type="match status" value="1"/>
</dbReference>